<dbReference type="EMBL" id="CM023481">
    <property type="protein sequence ID" value="KAH6948631.1"/>
    <property type="molecule type" value="Genomic_DNA"/>
</dbReference>
<evidence type="ECO:0000313" key="1">
    <source>
        <dbReference type="EMBL" id="KAH6948631.1"/>
    </source>
</evidence>
<comment type="caution">
    <text evidence="1">The sequence shown here is derived from an EMBL/GenBank/DDBJ whole genome shotgun (WGS) entry which is preliminary data.</text>
</comment>
<name>A0ACB7TN85_HYAAI</name>
<proteinExistence type="predicted"/>
<dbReference type="Proteomes" id="UP000821845">
    <property type="component" value="Chromosome 1"/>
</dbReference>
<evidence type="ECO:0000313" key="2">
    <source>
        <dbReference type="Proteomes" id="UP000821845"/>
    </source>
</evidence>
<sequence length="210" mass="23758">MTGSEKLPLMVISRYGKLQCFKGACLPSDVIYKHNKKACMTAQLFEEYVRQLDRHFSAKKRNVLIVLDNASAHVDLDNLTAIKLLFLPPNTTALAQPLDQGIIRSVKQTTRKNLLRRMLLAIDSRKTYTIDLLGAILAHSWRQVQLAIIQDCFVRAQFKVFEGDDNVDDEDTKDYENLLVEVLERQGAVDGEVNFGTFRDVDGDVTTSPK</sequence>
<protein>
    <submittedName>
        <fullName evidence="1">Uncharacterized protein</fullName>
    </submittedName>
</protein>
<keyword evidence="2" id="KW-1185">Reference proteome</keyword>
<reference evidence="1" key="1">
    <citation type="submission" date="2020-05" db="EMBL/GenBank/DDBJ databases">
        <title>Large-scale comparative analyses of tick genomes elucidate their genetic diversity and vector capacities.</title>
        <authorList>
            <person name="Jia N."/>
            <person name="Wang J."/>
            <person name="Shi W."/>
            <person name="Du L."/>
            <person name="Sun Y."/>
            <person name="Zhan W."/>
            <person name="Jiang J."/>
            <person name="Wang Q."/>
            <person name="Zhang B."/>
            <person name="Ji P."/>
            <person name="Sakyi L.B."/>
            <person name="Cui X."/>
            <person name="Yuan T."/>
            <person name="Jiang B."/>
            <person name="Yang W."/>
            <person name="Lam T.T.-Y."/>
            <person name="Chang Q."/>
            <person name="Ding S."/>
            <person name="Wang X."/>
            <person name="Zhu J."/>
            <person name="Ruan X."/>
            <person name="Zhao L."/>
            <person name="Wei J."/>
            <person name="Que T."/>
            <person name="Du C."/>
            <person name="Cheng J."/>
            <person name="Dai P."/>
            <person name="Han X."/>
            <person name="Huang E."/>
            <person name="Gao Y."/>
            <person name="Liu J."/>
            <person name="Shao H."/>
            <person name="Ye R."/>
            <person name="Li L."/>
            <person name="Wei W."/>
            <person name="Wang X."/>
            <person name="Wang C."/>
            <person name="Yang T."/>
            <person name="Huo Q."/>
            <person name="Li W."/>
            <person name="Guo W."/>
            <person name="Chen H."/>
            <person name="Zhou L."/>
            <person name="Ni X."/>
            <person name="Tian J."/>
            <person name="Zhou Y."/>
            <person name="Sheng Y."/>
            <person name="Liu T."/>
            <person name="Pan Y."/>
            <person name="Xia L."/>
            <person name="Li J."/>
            <person name="Zhao F."/>
            <person name="Cao W."/>
        </authorList>
    </citation>
    <scope>NUCLEOTIDE SEQUENCE</scope>
    <source>
        <strain evidence="1">Hyas-2018</strain>
    </source>
</reference>
<gene>
    <name evidence="1" type="ORF">HPB50_025410</name>
</gene>
<accession>A0ACB7TN85</accession>
<organism evidence="1 2">
    <name type="scientific">Hyalomma asiaticum</name>
    <name type="common">Tick</name>
    <dbReference type="NCBI Taxonomy" id="266040"/>
    <lineage>
        <taxon>Eukaryota</taxon>
        <taxon>Metazoa</taxon>
        <taxon>Ecdysozoa</taxon>
        <taxon>Arthropoda</taxon>
        <taxon>Chelicerata</taxon>
        <taxon>Arachnida</taxon>
        <taxon>Acari</taxon>
        <taxon>Parasitiformes</taxon>
        <taxon>Ixodida</taxon>
        <taxon>Ixodoidea</taxon>
        <taxon>Ixodidae</taxon>
        <taxon>Hyalomminae</taxon>
        <taxon>Hyalomma</taxon>
    </lineage>
</organism>